<evidence type="ECO:0000313" key="3">
    <source>
        <dbReference type="Proteomes" id="UP000275846"/>
    </source>
</evidence>
<reference evidence="2 3" key="2">
    <citation type="submission" date="2018-11" db="EMBL/GenBank/DDBJ databases">
        <authorList>
            <consortium name="Pathogen Informatics"/>
        </authorList>
    </citation>
    <scope>NUCLEOTIDE SEQUENCE [LARGE SCALE GENOMIC DNA]</scope>
    <source>
        <strain evidence="2 3">NST_G2</strain>
    </source>
</reference>
<sequence>MYQQSDNSIFYVKFCQPSFGLPHPHSWHQFQLNSANPPSDSPTLTPGINSITPTYTSAHRMLPPSPQPQPPTPSPLLPPPPTSAMGTLS</sequence>
<dbReference type="EMBL" id="UYSU01033536">
    <property type="protein sequence ID" value="VDL92472.1"/>
    <property type="molecule type" value="Genomic_DNA"/>
</dbReference>
<evidence type="ECO:0000313" key="4">
    <source>
        <dbReference type="WBParaSite" id="SSLN_0000628201-mRNA-1"/>
    </source>
</evidence>
<evidence type="ECO:0000256" key="1">
    <source>
        <dbReference type="SAM" id="MobiDB-lite"/>
    </source>
</evidence>
<feature type="region of interest" description="Disordered" evidence="1">
    <location>
        <begin position="30"/>
        <end position="89"/>
    </location>
</feature>
<accession>A0A183SPD9</accession>
<dbReference type="WBParaSite" id="SSLN_0000628201-mRNA-1">
    <property type="protein sequence ID" value="SSLN_0000628201-mRNA-1"/>
    <property type="gene ID" value="SSLN_0000628201"/>
</dbReference>
<evidence type="ECO:0000313" key="2">
    <source>
        <dbReference type="EMBL" id="VDL92472.1"/>
    </source>
</evidence>
<gene>
    <name evidence="2" type="ORF">SSLN_LOCUS6087</name>
</gene>
<reference evidence="4" key="1">
    <citation type="submission" date="2016-06" db="UniProtKB">
        <authorList>
            <consortium name="WormBaseParasite"/>
        </authorList>
    </citation>
    <scope>IDENTIFICATION</scope>
</reference>
<protein>
    <submittedName>
        <fullName evidence="4">Ovule protein</fullName>
    </submittedName>
</protein>
<feature type="compositionally biased region" description="Pro residues" evidence="1">
    <location>
        <begin position="63"/>
        <end position="82"/>
    </location>
</feature>
<name>A0A183SPD9_SCHSO</name>
<dbReference type="Proteomes" id="UP000275846">
    <property type="component" value="Unassembled WGS sequence"/>
</dbReference>
<proteinExistence type="predicted"/>
<feature type="compositionally biased region" description="Polar residues" evidence="1">
    <location>
        <begin position="30"/>
        <end position="57"/>
    </location>
</feature>
<organism evidence="4">
    <name type="scientific">Schistocephalus solidus</name>
    <name type="common">Tapeworm</name>
    <dbReference type="NCBI Taxonomy" id="70667"/>
    <lineage>
        <taxon>Eukaryota</taxon>
        <taxon>Metazoa</taxon>
        <taxon>Spiralia</taxon>
        <taxon>Lophotrochozoa</taxon>
        <taxon>Platyhelminthes</taxon>
        <taxon>Cestoda</taxon>
        <taxon>Eucestoda</taxon>
        <taxon>Diphyllobothriidea</taxon>
        <taxon>Diphyllobothriidae</taxon>
        <taxon>Schistocephalus</taxon>
    </lineage>
</organism>
<keyword evidence="3" id="KW-1185">Reference proteome</keyword>
<dbReference type="AlphaFoldDB" id="A0A183SPD9"/>